<sequence length="99" mass="11025">MPSYRVINNGCGNIRDNVSFVGNGVPTASYGHNVAKNITILDCYVDDDFDGFEVEGPLMNEDADVEDNDCNEENDVVDKKEIKVERSADESDEEDLFDI</sequence>
<dbReference type="AlphaFoldDB" id="A0AAV1RE42"/>
<keyword evidence="2" id="KW-1185">Reference proteome</keyword>
<proteinExistence type="predicted"/>
<organism evidence="1 2">
    <name type="scientific">Dovyalis caffra</name>
    <dbReference type="NCBI Taxonomy" id="77055"/>
    <lineage>
        <taxon>Eukaryota</taxon>
        <taxon>Viridiplantae</taxon>
        <taxon>Streptophyta</taxon>
        <taxon>Embryophyta</taxon>
        <taxon>Tracheophyta</taxon>
        <taxon>Spermatophyta</taxon>
        <taxon>Magnoliopsida</taxon>
        <taxon>eudicotyledons</taxon>
        <taxon>Gunneridae</taxon>
        <taxon>Pentapetalae</taxon>
        <taxon>rosids</taxon>
        <taxon>fabids</taxon>
        <taxon>Malpighiales</taxon>
        <taxon>Salicaceae</taxon>
        <taxon>Flacourtieae</taxon>
        <taxon>Dovyalis</taxon>
    </lineage>
</organism>
<accession>A0AAV1RE42</accession>
<reference evidence="1 2" key="1">
    <citation type="submission" date="2024-01" db="EMBL/GenBank/DDBJ databases">
        <authorList>
            <person name="Waweru B."/>
        </authorList>
    </citation>
    <scope>NUCLEOTIDE SEQUENCE [LARGE SCALE GENOMIC DNA]</scope>
</reference>
<gene>
    <name evidence="1" type="ORF">DCAF_LOCUS8837</name>
</gene>
<dbReference type="EMBL" id="CAWUPB010000913">
    <property type="protein sequence ID" value="CAK7332155.1"/>
    <property type="molecule type" value="Genomic_DNA"/>
</dbReference>
<name>A0AAV1RE42_9ROSI</name>
<protein>
    <submittedName>
        <fullName evidence="1">Uncharacterized protein</fullName>
    </submittedName>
</protein>
<evidence type="ECO:0000313" key="2">
    <source>
        <dbReference type="Proteomes" id="UP001314170"/>
    </source>
</evidence>
<comment type="caution">
    <text evidence="1">The sequence shown here is derived from an EMBL/GenBank/DDBJ whole genome shotgun (WGS) entry which is preliminary data.</text>
</comment>
<evidence type="ECO:0000313" key="1">
    <source>
        <dbReference type="EMBL" id="CAK7332155.1"/>
    </source>
</evidence>
<dbReference type="Proteomes" id="UP001314170">
    <property type="component" value="Unassembled WGS sequence"/>
</dbReference>